<evidence type="ECO:0000313" key="4">
    <source>
        <dbReference type="EMBL" id="AEE12801.1"/>
    </source>
</evidence>
<dbReference type="STRING" id="879243.Poras_0858"/>
<evidence type="ECO:0000256" key="1">
    <source>
        <dbReference type="PROSITE-ProRule" id="PRU00339"/>
    </source>
</evidence>
<feature type="repeat" description="TPR" evidence="1">
    <location>
        <begin position="598"/>
        <end position="631"/>
    </location>
</feature>
<dbReference type="Gene3D" id="3.30.1330.60">
    <property type="entry name" value="OmpA-like domain"/>
    <property type="match status" value="1"/>
</dbReference>
<gene>
    <name evidence="4" type="ordered locus">Poras_0858</name>
</gene>
<feature type="region of interest" description="Disordered" evidence="2">
    <location>
        <begin position="644"/>
        <end position="666"/>
    </location>
</feature>
<dbReference type="InterPro" id="IPR011990">
    <property type="entry name" value="TPR-like_helical_dom_sf"/>
</dbReference>
<dbReference type="AlphaFoldDB" id="F4KK76"/>
<evidence type="ECO:0000313" key="5">
    <source>
        <dbReference type="Proteomes" id="UP000006545"/>
    </source>
</evidence>
<dbReference type="eggNOG" id="COG2885">
    <property type="taxonomic scope" value="Bacteria"/>
</dbReference>
<evidence type="ECO:0000259" key="3">
    <source>
        <dbReference type="Pfam" id="PF12984"/>
    </source>
</evidence>
<sequence>MKSKSSYRPLRYSMGSQSRESQYDDSSRGAQLISFLCRAFMGAVCLLILCLLSPVVTLAQSTTAQPDSTALAQTHPHTVARDTIATDTIATHSTQALDKASDKTSDKTSIDSLVVKEQRELVVTDSVTVSSTMRRHRQAVADGLHIADVKTAYSADGSALVVSFVARYGERVVASREALLVTPVYVQPEALGEVRLPQLRINGRQRARAYRREVSFWSHQEYEQRKPLLLTTIATPRHMLDTITNSARYSYRMPLANYKTGGSLRLDLEVEDCCKLYPVASKDYAIAPHILPAPDTVRIVQTVSDTVRIEAPKPLEIARPDLYASNVSFIRPAKEEAKVRSQSLSVRITFEVAKAEVLPNFANNRAELTRVDREIRPLLTDHDSTYTVREASIYGYASPEGGYEYNRNLSESRAYGFRNYLERIYGMSRIPTFDVQGRSEDWEGLRKHIVESSLPERDEILRIIDRESISYDARDQQLKRLRGGRTYKTLLGDIYPLLRRIDMTLQYGVRDFEQREVATIIETRPQDLSQREIYDLAHMRNSDAVARTQRSNYGREYDIAARYFPKDAIAQINASSAALIRGELEIAHLYLERVAQDPRAYNNLGVYHWMRQEYDQAADYFRRVPQESQEMAQRNLTQMLQEQQQRKALQQQHKAASGATKSTTTR</sequence>
<dbReference type="SUPFAM" id="SSF48452">
    <property type="entry name" value="TPR-like"/>
    <property type="match status" value="1"/>
</dbReference>
<name>F4KK76_PORAD</name>
<dbReference type="InterPro" id="IPR024480">
    <property type="entry name" value="DUF3868"/>
</dbReference>
<dbReference type="OrthoDB" id="1100173at2"/>
<dbReference type="InterPro" id="IPR019734">
    <property type="entry name" value="TPR_rpt"/>
</dbReference>
<keyword evidence="1" id="KW-0802">TPR repeat</keyword>
<keyword evidence="5" id="KW-1185">Reference proteome</keyword>
<evidence type="ECO:0000256" key="2">
    <source>
        <dbReference type="SAM" id="MobiDB-lite"/>
    </source>
</evidence>
<dbReference type="Gene3D" id="1.25.40.10">
    <property type="entry name" value="Tetratricopeptide repeat domain"/>
    <property type="match status" value="1"/>
</dbReference>
<organism evidence="4 5">
    <name type="scientific">Porphyromonas asaccharolytica (strain ATCC 25260 / DSM 20707 / BCRC 10618 / CCUG 7834 / JCM 6326 / LMG 13178 / VPI 4198 / B440)</name>
    <name type="common">Bacteroides asaccharolyticus</name>
    <dbReference type="NCBI Taxonomy" id="879243"/>
    <lineage>
        <taxon>Bacteria</taxon>
        <taxon>Pseudomonadati</taxon>
        <taxon>Bacteroidota</taxon>
        <taxon>Bacteroidia</taxon>
        <taxon>Bacteroidales</taxon>
        <taxon>Porphyromonadaceae</taxon>
        <taxon>Porphyromonas</taxon>
    </lineage>
</organism>
<proteinExistence type="predicted"/>
<reference evidence="5" key="1">
    <citation type="submission" date="2011-04" db="EMBL/GenBank/DDBJ databases">
        <title>The complete genome of Porphyromonas asaccharolytica DSM 20707.</title>
        <authorList>
            <person name="Lucas S."/>
            <person name="Han J."/>
            <person name="Lapidus A."/>
            <person name="Bruce D."/>
            <person name="Goodwin L."/>
            <person name="Pitluck S."/>
            <person name="Peters L."/>
            <person name="Kyrpides N."/>
            <person name="Mavromatis K."/>
            <person name="Ivanova N."/>
            <person name="Ovchinnikova G."/>
            <person name="Pagani I."/>
            <person name="Lu M."/>
            <person name="Detter J.C."/>
            <person name="Tapia R."/>
            <person name="Han C."/>
            <person name="Land M."/>
            <person name="Hauser L."/>
            <person name="Markowitz V."/>
            <person name="Cheng J.-F."/>
            <person name="Hugenholtz P."/>
            <person name="Woyke T."/>
            <person name="Wu D."/>
            <person name="Gronow S."/>
            <person name="Wellnitz S."/>
            <person name="Brambilla E."/>
            <person name="Klenk H.-P."/>
            <person name="Eisen J.A."/>
        </authorList>
    </citation>
    <scope>NUCLEOTIDE SEQUENCE [LARGE SCALE GENOMIC DNA]</scope>
    <source>
        <strain evidence="5">ATCC 25260 / DSM 20707 / VPI 4198</strain>
    </source>
</reference>
<dbReference type="InterPro" id="IPR036737">
    <property type="entry name" value="OmpA-like_sf"/>
</dbReference>
<dbReference type="KEGG" id="pah:Poras_0858"/>
<feature type="region of interest" description="Disordered" evidence="2">
    <location>
        <begin position="1"/>
        <end position="23"/>
    </location>
</feature>
<dbReference type="HOGENOM" id="CLU_026852_0_0_10"/>
<dbReference type="PROSITE" id="PS50005">
    <property type="entry name" value="TPR"/>
    <property type="match status" value="1"/>
</dbReference>
<dbReference type="Proteomes" id="UP000006545">
    <property type="component" value="Chromosome"/>
</dbReference>
<feature type="domain" description="DUF3868" evidence="3">
    <location>
        <begin position="153"/>
        <end position="223"/>
    </location>
</feature>
<accession>F4KK76</accession>
<protein>
    <recommendedName>
        <fullName evidence="3">DUF3868 domain-containing protein</fullName>
    </recommendedName>
</protein>
<dbReference type="Pfam" id="PF12984">
    <property type="entry name" value="DUF3868"/>
    <property type="match status" value="1"/>
</dbReference>
<dbReference type="SUPFAM" id="SSF103088">
    <property type="entry name" value="OmpA-like"/>
    <property type="match status" value="1"/>
</dbReference>
<dbReference type="EMBL" id="CP002689">
    <property type="protein sequence ID" value="AEE12801.1"/>
    <property type="molecule type" value="Genomic_DNA"/>
</dbReference>